<feature type="coiled-coil region" evidence="1">
    <location>
        <begin position="1201"/>
        <end position="1228"/>
    </location>
</feature>
<protein>
    <submittedName>
        <fullName evidence="4">Uncharacterized protein</fullName>
    </submittedName>
</protein>
<evidence type="ECO:0000313" key="5">
    <source>
        <dbReference type="Proteomes" id="UP000044071"/>
    </source>
</evidence>
<reference evidence="4 5" key="1">
    <citation type="submission" date="2014-06" db="EMBL/GenBank/DDBJ databases">
        <authorList>
            <person name="Urmite Genomes Urmite Genomes"/>
        </authorList>
    </citation>
    <scope>NUCLEOTIDE SEQUENCE [LARGE SCALE GENOMIC DNA]</scope>
</reference>
<keyword evidence="3" id="KW-0812">Transmembrane</keyword>
<feature type="transmembrane region" description="Helical" evidence="3">
    <location>
        <begin position="1291"/>
        <end position="1318"/>
    </location>
</feature>
<feature type="compositionally biased region" description="Polar residues" evidence="2">
    <location>
        <begin position="1698"/>
        <end position="1713"/>
    </location>
</feature>
<dbReference type="Proteomes" id="UP000044071">
    <property type="component" value="Unassembled WGS sequence"/>
</dbReference>
<feature type="coiled-coil region" evidence="1">
    <location>
        <begin position="1475"/>
        <end position="1502"/>
    </location>
</feature>
<proteinExistence type="predicted"/>
<evidence type="ECO:0000313" key="4">
    <source>
        <dbReference type="EMBL" id="CDZ75883.1"/>
    </source>
</evidence>
<dbReference type="EMBL" id="CCSB01000001">
    <property type="protein sequence ID" value="CDZ75883.1"/>
    <property type="molecule type" value="Genomic_DNA"/>
</dbReference>
<evidence type="ECO:0000256" key="2">
    <source>
        <dbReference type="SAM" id="MobiDB-lite"/>
    </source>
</evidence>
<dbReference type="OrthoDB" id="5651009at2"/>
<keyword evidence="3" id="KW-0472">Membrane</keyword>
<evidence type="ECO:0000256" key="1">
    <source>
        <dbReference type="SAM" id="Coils"/>
    </source>
</evidence>
<organism evidence="4 5">
    <name type="scientific">Legionella massiliensis</name>
    <dbReference type="NCBI Taxonomy" id="1034943"/>
    <lineage>
        <taxon>Bacteria</taxon>
        <taxon>Pseudomonadati</taxon>
        <taxon>Pseudomonadota</taxon>
        <taxon>Gammaproteobacteria</taxon>
        <taxon>Legionellales</taxon>
        <taxon>Legionellaceae</taxon>
        <taxon>Legionella</taxon>
    </lineage>
</organism>
<feature type="region of interest" description="Disordered" evidence="2">
    <location>
        <begin position="1683"/>
        <end position="1713"/>
    </location>
</feature>
<accession>A0A078KW04</accession>
<dbReference type="RefSeq" id="WP_043872518.1">
    <property type="nucleotide sequence ID" value="NZ_CCVW01000001.1"/>
</dbReference>
<name>A0A078KW04_9GAMM</name>
<keyword evidence="1" id="KW-0175">Coiled coil</keyword>
<evidence type="ECO:0000256" key="3">
    <source>
        <dbReference type="SAM" id="Phobius"/>
    </source>
</evidence>
<gene>
    <name evidence="4" type="ORF">BN59_00143</name>
</gene>
<feature type="transmembrane region" description="Helical" evidence="3">
    <location>
        <begin position="1261"/>
        <end position="1284"/>
    </location>
</feature>
<sequence length="1713" mass="190836">MLEQQEISNFIARDIKELSNFVLDLCGFTLDEAGYDSKAYVFYLNVAFSHQAILQSEEWHAICKAVADANQSGRPVNWAQENQDLHKKIVAFAQSIVTEVTEASQDNLAIKLIKTSYLSNLDRAKKSTEHAIRHLAVKPGQNLFNVNVSTVLPPEIMAQESVDFIGVLKAQRAYLNSLLELPFVLEKLCIRLAENKPGANYQPRKTAEMLAKTLDTIDAALNADEADRQGKLIRGLKLALAVTMPDVQFADHELVDMLSDEFLPFVNKIIESHHTLGAEKAKVFPKNDDGSESEEAIARRQLLATMDVQFDSIQDILVNTLLEPANQCSQAITGTVGLGLAAVNALVTDNQIDRLAYIGTAFENFDKIAAVSAQIDPSLLPSWLNQANGYYQQVRTGATVVEGVAQTALRGLGAFYDYAVALIPKAVRNYLSRTDSLTRVLNQIDEQPNDFQLDKVMAYFAFYDLVKAGAIQDDDLKSKLFDAYMSEVVKADTKLRPEEFLFKDYKQLENQLRSKFNLQQPLAAGIANVMRPSVPTASLIGAVDFFKISSPQKLEILILVNRLQTLESKFDSKMPVQAFNELIKAVEEVAKYESEALKNFHKEFLVPAMLRMQGEYQTKRLIPLLETLLQTTTNETHKLRVVYSKLKENINLSPRDINFLNDYITNHGEFGAQETEEFDSFKALSTLLPPDKKKLENSKWLTPSEKNKQDAAHTLETITPGIQLLLDVLQDRLDEQLDSCKELTALSSNERITKLAAKKLEYIAALNGLINQLRAGLETPHSDLQGYLLQMLQGDLAAMTAEPREILAANTAPGKLLDLAWNIWPSAADKLSPTNMLAYRLLTYYLKQTENQPLLDVVQAEESYKVELNSNPVPALMKELNDPLAPVNIIPSQEKIMDAIVQNLVEAGKKSAFSWGVNYVQQVVAGISREQLVRFLPYPFLAELALQAIQSETVQARISPIVNSLMNEYGGVVSDKLDEFTKIAKSRLYPILGIELQKTIEAGAYNYMLNPDSASAADRDSFAMYYLQYREMKINSEPFDEQAVIQFLFAELLADNKPEQQEEIKGIIAATFDNLDAKLPDFAPPKSDAIKETELQLEFLIGHLDLSDHSNDTLIKLALVNRLLVMAMDAAEQLGNAEQVTRLQEQAIRKLSDTLEKINELSVAYKSDQTRTDEDDDEGFVLMSNKATPESMVEVISGANKRAAKLQLSQVKARINKAKDVVDKQVNKHQAMLSTKEPLLGLSVWEWEYKKSTSNRIIVNVLLFLAKYLGPIFTWSSIISAILAGKGTIAVLAISGGLSATGIGLAVVAGIAVLNLIWNVGRKFYENLAEFKRISEETPSLSERAGKITLLVLKCIGLALAKTLFLDFIAVKLATLFAFGPFTTLRNAFRAWPSKDRVEEEQTLLLGLQTKLAALQELVDKQINHIEKKTDPETEALYEDQSQAIDVLVKELDLDMPTVETLMNGLSSNDARFTIESYQEVLDAYQTNFADLKKEFVILERLLAAQAAIAVQEKPQNAEVSKPVQSVEKVPVQVTKETKAVVVSLEAYKAKLNIDQPHSPEQPEVKQQGYVSRFWNWLRAPKTTVVQQPELQTNKAASSVAFSTSQSFSDWEKMGSVSSLQLGTIPQSTLEPKPRPLSDMESSWIMVDSILDTLSVTHAANDEQHLDTETALWRRNKADLGSRASTMFPTTDDKANTGDRTITPATETGNRIV</sequence>
<keyword evidence="5" id="KW-1185">Reference proteome</keyword>
<keyword evidence="3" id="KW-1133">Transmembrane helix</keyword>